<gene>
    <name evidence="2" type="ORF">PMAYCL1PPCAC_14620</name>
</gene>
<dbReference type="Proteomes" id="UP001328107">
    <property type="component" value="Unassembled WGS sequence"/>
</dbReference>
<sequence length="99" mass="10862">MRTLLTLSLLVALFGCTIAENVFVTTQNCLNGRCLECINGRCHYGSNREVSEEQQNENNAESANNIRIASASFLRCLPAAHVDIGTSFAAASARRIRSW</sequence>
<keyword evidence="3" id="KW-1185">Reference proteome</keyword>
<feature type="chain" id="PRO_5042991730" evidence="1">
    <location>
        <begin position="20"/>
        <end position="99"/>
    </location>
</feature>
<reference evidence="3" key="1">
    <citation type="submission" date="2022-10" db="EMBL/GenBank/DDBJ databases">
        <title>Genome assembly of Pristionchus species.</title>
        <authorList>
            <person name="Yoshida K."/>
            <person name="Sommer R.J."/>
        </authorList>
    </citation>
    <scope>NUCLEOTIDE SEQUENCE [LARGE SCALE GENOMIC DNA]</scope>
    <source>
        <strain evidence="3">RS5460</strain>
    </source>
</reference>
<keyword evidence="1" id="KW-0732">Signal</keyword>
<name>A0AAN4ZUT8_9BILA</name>
<dbReference type="AlphaFoldDB" id="A0AAN4ZUT8"/>
<evidence type="ECO:0000313" key="3">
    <source>
        <dbReference type="Proteomes" id="UP001328107"/>
    </source>
</evidence>
<proteinExistence type="predicted"/>
<evidence type="ECO:0000256" key="1">
    <source>
        <dbReference type="SAM" id="SignalP"/>
    </source>
</evidence>
<comment type="caution">
    <text evidence="2">The sequence shown here is derived from an EMBL/GenBank/DDBJ whole genome shotgun (WGS) entry which is preliminary data.</text>
</comment>
<dbReference type="EMBL" id="BTRK01000003">
    <property type="protein sequence ID" value="GMR44425.1"/>
    <property type="molecule type" value="Genomic_DNA"/>
</dbReference>
<dbReference type="PROSITE" id="PS51257">
    <property type="entry name" value="PROKAR_LIPOPROTEIN"/>
    <property type="match status" value="1"/>
</dbReference>
<evidence type="ECO:0000313" key="2">
    <source>
        <dbReference type="EMBL" id="GMR44425.1"/>
    </source>
</evidence>
<accession>A0AAN4ZUT8</accession>
<organism evidence="2 3">
    <name type="scientific">Pristionchus mayeri</name>
    <dbReference type="NCBI Taxonomy" id="1317129"/>
    <lineage>
        <taxon>Eukaryota</taxon>
        <taxon>Metazoa</taxon>
        <taxon>Ecdysozoa</taxon>
        <taxon>Nematoda</taxon>
        <taxon>Chromadorea</taxon>
        <taxon>Rhabditida</taxon>
        <taxon>Rhabditina</taxon>
        <taxon>Diplogasteromorpha</taxon>
        <taxon>Diplogasteroidea</taxon>
        <taxon>Neodiplogasteridae</taxon>
        <taxon>Pristionchus</taxon>
    </lineage>
</organism>
<feature type="signal peptide" evidence="1">
    <location>
        <begin position="1"/>
        <end position="19"/>
    </location>
</feature>
<protein>
    <submittedName>
        <fullName evidence="2">Uncharacterized protein</fullName>
    </submittedName>
</protein>